<dbReference type="EMBL" id="BTSY01000006">
    <property type="protein sequence ID" value="GMT33298.1"/>
    <property type="molecule type" value="Genomic_DNA"/>
</dbReference>
<dbReference type="Proteomes" id="UP001432322">
    <property type="component" value="Unassembled WGS sequence"/>
</dbReference>
<name>A0AAV5WSR1_9BILA</name>
<comment type="caution">
    <text evidence="1">The sequence shown here is derived from an EMBL/GenBank/DDBJ whole genome shotgun (WGS) entry which is preliminary data.</text>
</comment>
<feature type="non-terminal residue" evidence="1">
    <location>
        <position position="117"/>
    </location>
</feature>
<dbReference type="AlphaFoldDB" id="A0AAV5WSR1"/>
<evidence type="ECO:0000313" key="1">
    <source>
        <dbReference type="EMBL" id="GMT33298.1"/>
    </source>
</evidence>
<accession>A0AAV5WSR1</accession>
<organism evidence="1 2">
    <name type="scientific">Pristionchus fissidentatus</name>
    <dbReference type="NCBI Taxonomy" id="1538716"/>
    <lineage>
        <taxon>Eukaryota</taxon>
        <taxon>Metazoa</taxon>
        <taxon>Ecdysozoa</taxon>
        <taxon>Nematoda</taxon>
        <taxon>Chromadorea</taxon>
        <taxon>Rhabditida</taxon>
        <taxon>Rhabditina</taxon>
        <taxon>Diplogasteromorpha</taxon>
        <taxon>Diplogasteroidea</taxon>
        <taxon>Neodiplogasteridae</taxon>
        <taxon>Pristionchus</taxon>
    </lineage>
</organism>
<feature type="non-terminal residue" evidence="1">
    <location>
        <position position="1"/>
    </location>
</feature>
<reference evidence="1" key="1">
    <citation type="submission" date="2023-10" db="EMBL/GenBank/DDBJ databases">
        <title>Genome assembly of Pristionchus species.</title>
        <authorList>
            <person name="Yoshida K."/>
            <person name="Sommer R.J."/>
        </authorList>
    </citation>
    <scope>NUCLEOTIDE SEQUENCE</scope>
    <source>
        <strain evidence="1">RS5133</strain>
    </source>
</reference>
<keyword evidence="2" id="KW-1185">Reference proteome</keyword>
<proteinExistence type="predicted"/>
<protein>
    <submittedName>
        <fullName evidence="1">Uncharacterized protein</fullName>
    </submittedName>
</protein>
<gene>
    <name evidence="1" type="ORF">PFISCL1PPCAC_24595</name>
</gene>
<evidence type="ECO:0000313" key="2">
    <source>
        <dbReference type="Proteomes" id="UP001432322"/>
    </source>
</evidence>
<sequence length="117" mass="12883">NHNARSDNRRLRFNVNVCWDFDFEVVSLRESRSQTSFELPFDVTNNGTGRRGTKLKCGVAAAIRASTRTVYCQYFFSVFVHYGEGRGPAGLSSVHCAYGDSASFDFSLSLAAAAARA</sequence>